<reference evidence="4 5" key="1">
    <citation type="submission" date="2019-02" db="EMBL/GenBank/DDBJ databases">
        <title>Pedobacter sp. RP-3-8 sp. nov., isolated from Arctic soil.</title>
        <authorList>
            <person name="Dahal R.H."/>
        </authorList>
    </citation>
    <scope>NUCLEOTIDE SEQUENCE [LARGE SCALE GENOMIC DNA]</scope>
    <source>
        <strain evidence="4 5">RP-3-8</strain>
    </source>
</reference>
<dbReference type="PIRSF" id="PIRSF018266">
    <property type="entry name" value="FecR"/>
    <property type="match status" value="1"/>
</dbReference>
<dbReference type="InterPro" id="IPR032508">
    <property type="entry name" value="FecR_C"/>
</dbReference>
<dbReference type="PANTHER" id="PTHR30273:SF2">
    <property type="entry name" value="PROTEIN FECR"/>
    <property type="match status" value="1"/>
</dbReference>
<evidence type="ECO:0000259" key="2">
    <source>
        <dbReference type="Pfam" id="PF04773"/>
    </source>
</evidence>
<keyword evidence="5" id="KW-1185">Reference proteome</keyword>
<feature type="domain" description="FecR protein" evidence="2">
    <location>
        <begin position="179"/>
        <end position="275"/>
    </location>
</feature>
<dbReference type="InterPro" id="IPR006860">
    <property type="entry name" value="FecR"/>
</dbReference>
<dbReference type="FunFam" id="2.60.120.1440:FF:000001">
    <property type="entry name" value="Putative anti-sigma factor"/>
    <property type="match status" value="1"/>
</dbReference>
<keyword evidence="1" id="KW-0472">Membrane</keyword>
<dbReference type="Gene3D" id="3.55.50.30">
    <property type="match status" value="1"/>
</dbReference>
<evidence type="ECO:0000313" key="5">
    <source>
        <dbReference type="Proteomes" id="UP000291117"/>
    </source>
</evidence>
<dbReference type="EMBL" id="SJSM01000002">
    <property type="protein sequence ID" value="TCC98722.1"/>
    <property type="molecule type" value="Genomic_DNA"/>
</dbReference>
<dbReference type="Pfam" id="PF16344">
    <property type="entry name" value="FecR_C"/>
    <property type="match status" value="1"/>
</dbReference>
<dbReference type="InterPro" id="IPR012373">
    <property type="entry name" value="Ferrdict_sens_TM"/>
</dbReference>
<dbReference type="RefSeq" id="WP_131607705.1">
    <property type="nucleotide sequence ID" value="NZ_SJSM01000002.1"/>
</dbReference>
<feature type="transmembrane region" description="Helical" evidence="1">
    <location>
        <begin position="83"/>
        <end position="105"/>
    </location>
</feature>
<comment type="caution">
    <text evidence="4">The sequence shown here is derived from an EMBL/GenBank/DDBJ whole genome shotgun (WGS) entry which is preliminary data.</text>
</comment>
<evidence type="ECO:0000256" key="1">
    <source>
        <dbReference type="SAM" id="Phobius"/>
    </source>
</evidence>
<evidence type="ECO:0000259" key="3">
    <source>
        <dbReference type="Pfam" id="PF16344"/>
    </source>
</evidence>
<dbReference type="Pfam" id="PF04773">
    <property type="entry name" value="FecR"/>
    <property type="match status" value="1"/>
</dbReference>
<sequence length="386" mass="43481">MNQNRINHLHDRYIAGKLNAGESVEWQQFVNDPDSEEQILLLIEDSWKKIPVDLLDDLEPVRSDELLNRIVKEPQLRKMHRKLWLRISGAAAILLLATAAVFWFISTKKLQSAVAFKTDIHAGKIGATLTLADGRQIKLDNAENGNLAEDAGVKISKTKAGELIYEVNENQHSANKMNTLSTSRGETYQVRLPDGSQIWLNAASSLTYTANLKQAGKRKVYLDGEAYFEVAKDKLAPFIVETNNQTVEVLGTHFNINSYLNERSSNTTLLEGSVKISTKSGVNEILNPGEQGVITSGKLSIEAVDSRFSIAWKNNKFMFESASIQEVMRMIERWYNVEVIYEGEIPENKFGGSVSRFDNVSKVLQILASTKKVNFRIEERRIYVTK</sequence>
<dbReference type="Proteomes" id="UP000291117">
    <property type="component" value="Unassembled WGS sequence"/>
</dbReference>
<keyword evidence="1" id="KW-1133">Transmembrane helix</keyword>
<keyword evidence="1" id="KW-0812">Transmembrane</keyword>
<proteinExistence type="predicted"/>
<dbReference type="AlphaFoldDB" id="A0A4R0NHD1"/>
<protein>
    <submittedName>
        <fullName evidence="4">FecR family protein</fullName>
    </submittedName>
</protein>
<gene>
    <name evidence="4" type="ORF">EZ444_05445</name>
</gene>
<dbReference type="GO" id="GO:0016989">
    <property type="term" value="F:sigma factor antagonist activity"/>
    <property type="evidence" value="ECO:0007669"/>
    <property type="project" value="TreeGrafter"/>
</dbReference>
<dbReference type="PANTHER" id="PTHR30273">
    <property type="entry name" value="PERIPLASMIC SIGNAL SENSOR AND SIGMA FACTOR ACTIVATOR FECR-RELATED"/>
    <property type="match status" value="1"/>
</dbReference>
<feature type="domain" description="Protein FecR C-terminal" evidence="3">
    <location>
        <begin position="316"/>
        <end position="384"/>
    </location>
</feature>
<accession>A0A4R0NHD1</accession>
<evidence type="ECO:0000313" key="4">
    <source>
        <dbReference type="EMBL" id="TCC98722.1"/>
    </source>
</evidence>
<organism evidence="4 5">
    <name type="scientific">Pedobacter hiemivivus</name>
    <dbReference type="NCBI Taxonomy" id="2530454"/>
    <lineage>
        <taxon>Bacteria</taxon>
        <taxon>Pseudomonadati</taxon>
        <taxon>Bacteroidota</taxon>
        <taxon>Sphingobacteriia</taxon>
        <taxon>Sphingobacteriales</taxon>
        <taxon>Sphingobacteriaceae</taxon>
        <taxon>Pedobacter</taxon>
    </lineage>
</organism>
<dbReference type="Gene3D" id="2.60.120.1440">
    <property type="match status" value="1"/>
</dbReference>
<dbReference type="OrthoDB" id="1099963at2"/>
<name>A0A4R0NHD1_9SPHI</name>